<dbReference type="AlphaFoldDB" id="A0A383DSE8"/>
<accession>A0A383DSE8</accession>
<gene>
    <name evidence="1" type="ORF">METZ01_LOCUS500073</name>
</gene>
<name>A0A383DSE8_9ZZZZ</name>
<protein>
    <submittedName>
        <fullName evidence="1">Uncharacterized protein</fullName>
    </submittedName>
</protein>
<feature type="non-terminal residue" evidence="1">
    <location>
        <position position="1"/>
    </location>
</feature>
<organism evidence="1">
    <name type="scientific">marine metagenome</name>
    <dbReference type="NCBI Taxonomy" id="408172"/>
    <lineage>
        <taxon>unclassified sequences</taxon>
        <taxon>metagenomes</taxon>
        <taxon>ecological metagenomes</taxon>
    </lineage>
</organism>
<sequence length="107" mass="11724">VKGLEKLTELMELYLLPQPRPHQGSDCRTTKGVAEVQNLQQRHEVIMKQLLLILALVGCVESAEEKAAKATAKAAAEVHQSGSTSSDLIFDLKVLPTQEEGNEEKSE</sequence>
<evidence type="ECO:0000313" key="1">
    <source>
        <dbReference type="EMBL" id="SVE47219.1"/>
    </source>
</evidence>
<proteinExistence type="predicted"/>
<reference evidence="1" key="1">
    <citation type="submission" date="2018-05" db="EMBL/GenBank/DDBJ databases">
        <authorList>
            <person name="Lanie J.A."/>
            <person name="Ng W.-L."/>
            <person name="Kazmierczak K.M."/>
            <person name="Andrzejewski T.M."/>
            <person name="Davidsen T.M."/>
            <person name="Wayne K.J."/>
            <person name="Tettelin H."/>
            <person name="Glass J.I."/>
            <person name="Rusch D."/>
            <person name="Podicherti R."/>
            <person name="Tsui H.-C.T."/>
            <person name="Winkler M.E."/>
        </authorList>
    </citation>
    <scope>NUCLEOTIDE SEQUENCE</scope>
</reference>
<dbReference type="EMBL" id="UINC01219656">
    <property type="protein sequence ID" value="SVE47219.1"/>
    <property type="molecule type" value="Genomic_DNA"/>
</dbReference>